<dbReference type="RefSeq" id="XP_066717337.1">
    <property type="nucleotide sequence ID" value="XM_066858068.1"/>
</dbReference>
<feature type="region of interest" description="Disordered" evidence="1">
    <location>
        <begin position="1"/>
        <end position="26"/>
    </location>
</feature>
<keyword evidence="3" id="KW-1185">Reference proteome</keyword>
<organism evidence="2 3">
    <name type="scientific">Apiospora phragmitis</name>
    <dbReference type="NCBI Taxonomy" id="2905665"/>
    <lineage>
        <taxon>Eukaryota</taxon>
        <taxon>Fungi</taxon>
        <taxon>Dikarya</taxon>
        <taxon>Ascomycota</taxon>
        <taxon>Pezizomycotina</taxon>
        <taxon>Sordariomycetes</taxon>
        <taxon>Xylariomycetidae</taxon>
        <taxon>Amphisphaeriales</taxon>
        <taxon>Apiosporaceae</taxon>
        <taxon>Apiospora</taxon>
    </lineage>
</organism>
<dbReference type="EMBL" id="JAQQWL010000006">
    <property type="protein sequence ID" value="KAK8070043.1"/>
    <property type="molecule type" value="Genomic_DNA"/>
</dbReference>
<comment type="caution">
    <text evidence="2">The sequence shown here is derived from an EMBL/GenBank/DDBJ whole genome shotgun (WGS) entry which is preliminary data.</text>
</comment>
<gene>
    <name evidence="2" type="ORF">PG994_006659</name>
</gene>
<sequence length="341" mass="38811">MSSLAVVTTSSSDLPSGSSVPSRRSGPYNKLNGRFYEPLFLLKALGQTRRKHTAVSSDMDGAGLSRRRLLDNLAYLCDLRKGGETTCAVAVEDRPECYKFWLAANGSRVLPEMRNALVAVLEDIRRIISCPEDEKQTRVEALILKCIQFSIKRVWAEKVRLYKSIDECKRKLKSSTSYDDTVLFQWLSRFRGLDCEELCFLVYQERDSNDMKGLERRFNLDDGSPIYQPHLELYRKLRHRLGRLANHVRAVQQVVNDAHNFSFLFSEDGFHVICLLPIPSTPAPQADALLTLPGILMRMGLKGSKFKEYSTAVASMDQSLQIIKNMREEYAKPEPATPRPR</sequence>
<protein>
    <submittedName>
        <fullName evidence="2">Uncharacterized protein</fullName>
    </submittedName>
</protein>
<accession>A0ABR1VFR9</accession>
<dbReference type="PANTHER" id="PTHR42037">
    <property type="match status" value="1"/>
</dbReference>
<dbReference type="PANTHER" id="PTHR42037:SF1">
    <property type="match status" value="1"/>
</dbReference>
<dbReference type="Proteomes" id="UP001480595">
    <property type="component" value="Unassembled WGS sequence"/>
</dbReference>
<reference evidence="2 3" key="1">
    <citation type="submission" date="2023-01" db="EMBL/GenBank/DDBJ databases">
        <title>Analysis of 21 Apiospora genomes using comparative genomics revels a genus with tremendous synthesis potential of carbohydrate active enzymes and secondary metabolites.</title>
        <authorList>
            <person name="Sorensen T."/>
        </authorList>
    </citation>
    <scope>NUCLEOTIDE SEQUENCE [LARGE SCALE GENOMIC DNA]</scope>
    <source>
        <strain evidence="2 3">CBS 135458</strain>
    </source>
</reference>
<evidence type="ECO:0000313" key="3">
    <source>
        <dbReference type="Proteomes" id="UP001480595"/>
    </source>
</evidence>
<proteinExistence type="predicted"/>
<evidence type="ECO:0000256" key="1">
    <source>
        <dbReference type="SAM" id="MobiDB-lite"/>
    </source>
</evidence>
<dbReference type="GeneID" id="92091131"/>
<name>A0ABR1VFR9_9PEZI</name>
<feature type="compositionally biased region" description="Low complexity" evidence="1">
    <location>
        <begin position="7"/>
        <end position="26"/>
    </location>
</feature>
<evidence type="ECO:0000313" key="2">
    <source>
        <dbReference type="EMBL" id="KAK8070043.1"/>
    </source>
</evidence>